<organism evidence="2 3">
    <name type="scientific">Vavraia culicis (isolate floridensis)</name>
    <name type="common">Microsporidian parasite</name>
    <dbReference type="NCBI Taxonomy" id="948595"/>
    <lineage>
        <taxon>Eukaryota</taxon>
        <taxon>Fungi</taxon>
        <taxon>Fungi incertae sedis</taxon>
        <taxon>Microsporidia</taxon>
        <taxon>Pleistophoridae</taxon>
        <taxon>Vavraia</taxon>
    </lineage>
</organism>
<dbReference type="EMBL" id="GL877406">
    <property type="protein sequence ID" value="ETA55716.1"/>
    <property type="molecule type" value="Genomic_DNA"/>
</dbReference>
<dbReference type="HOGENOM" id="CLU_2689672_0_0_1"/>
<keyword evidence="1" id="KW-1133">Transmembrane helix</keyword>
<accession>A0A024RE36</accession>
<proteinExistence type="predicted"/>
<reference evidence="3" key="1">
    <citation type="submission" date="2011-03" db="EMBL/GenBank/DDBJ databases">
        <title>The genome sequence of Vavraia culicis strain floridensis.</title>
        <authorList>
            <consortium name="The Broad Institute Genome Sequencing Platform"/>
            <person name="Cuomo C."/>
            <person name="Becnel J."/>
            <person name="Sanscrainte N."/>
            <person name="Young S.K."/>
            <person name="Zeng Q."/>
            <person name="Gargeya S."/>
            <person name="Fitzgerald M."/>
            <person name="Haas B."/>
            <person name="Abouelleil A."/>
            <person name="Alvarado L."/>
            <person name="Arachchi H.M."/>
            <person name="Berlin A."/>
            <person name="Chapman S.B."/>
            <person name="Gearin G."/>
            <person name="Goldberg J."/>
            <person name="Griggs A."/>
            <person name="Gujja S."/>
            <person name="Hansen M."/>
            <person name="Heiman D."/>
            <person name="Howarth C."/>
            <person name="Larimer J."/>
            <person name="Lui A."/>
            <person name="MacDonald P.J.P."/>
            <person name="McCowen C."/>
            <person name="Montmayeur A."/>
            <person name="Murphy C."/>
            <person name="Neiman D."/>
            <person name="Pearson M."/>
            <person name="Priest M."/>
            <person name="Roberts A."/>
            <person name="Saif S."/>
            <person name="Shea T."/>
            <person name="Sisk P."/>
            <person name="Stolte C."/>
            <person name="Sykes S."/>
            <person name="Wortman J."/>
            <person name="Nusbaum C."/>
            <person name="Birren B."/>
        </authorList>
    </citation>
    <scope>NUCLEOTIDE SEQUENCE [LARGE SCALE GENOMIC DNA]</scope>
    <source>
        <strain evidence="3">floridensis</strain>
    </source>
</reference>
<protein>
    <submittedName>
        <fullName evidence="2">Uncharacterized protein</fullName>
    </submittedName>
</protein>
<evidence type="ECO:0000256" key="1">
    <source>
        <dbReference type="SAM" id="Phobius"/>
    </source>
</evidence>
<keyword evidence="1" id="KW-0812">Transmembrane</keyword>
<dbReference type="Proteomes" id="UP000011081">
    <property type="component" value="Unassembled WGS sequence"/>
</dbReference>
<evidence type="ECO:0000313" key="2">
    <source>
        <dbReference type="EMBL" id="ETA55716.1"/>
    </source>
</evidence>
<dbReference type="InParanoid" id="A0A024RE36"/>
<sequence>MIQIFTENTVSLRQMVCVSIQVICKLVFYFIFVTNKHTENHKARIILYIFLATDFSADVSCTVEDIKSDRTELV</sequence>
<dbReference type="AlphaFoldDB" id="A0A024RE36"/>
<evidence type="ECO:0000313" key="3">
    <source>
        <dbReference type="Proteomes" id="UP000011081"/>
    </source>
</evidence>
<keyword evidence="1" id="KW-0472">Membrane</keyword>
<dbReference type="VEuPathDB" id="MicrosporidiaDB:VCUG_02834"/>
<name>A0A024RE36_VAVCU</name>
<gene>
    <name evidence="2" type="ORF">VCUG_02834</name>
</gene>
<feature type="transmembrane region" description="Helical" evidence="1">
    <location>
        <begin position="12"/>
        <end position="32"/>
    </location>
</feature>
<dbReference type="GeneID" id="19880690"/>
<keyword evidence="3" id="KW-1185">Reference proteome</keyword>
<dbReference type="RefSeq" id="XP_008073342.1">
    <property type="nucleotide sequence ID" value="XM_008075151.1"/>
</dbReference>